<gene>
    <name evidence="2" type="ORF">AArcSl_2919</name>
</gene>
<feature type="region of interest" description="Disordered" evidence="1">
    <location>
        <begin position="217"/>
        <end position="241"/>
    </location>
</feature>
<dbReference type="Proteomes" id="UP000263012">
    <property type="component" value="Chromosome"/>
</dbReference>
<protein>
    <recommendedName>
        <fullName evidence="4">ParB/Sulfiredoxin domain-containing protein</fullName>
    </recommendedName>
</protein>
<keyword evidence="3" id="KW-1185">Reference proteome</keyword>
<dbReference type="EMBL" id="CP025066">
    <property type="protein sequence ID" value="AUX10530.1"/>
    <property type="molecule type" value="Genomic_DNA"/>
</dbReference>
<organism evidence="2 3">
    <name type="scientific">Halalkaliarchaeum desulfuricum</name>
    <dbReference type="NCBI Taxonomy" id="2055893"/>
    <lineage>
        <taxon>Archaea</taxon>
        <taxon>Methanobacteriati</taxon>
        <taxon>Methanobacteriota</taxon>
        <taxon>Stenosarchaea group</taxon>
        <taxon>Halobacteria</taxon>
        <taxon>Halobacteriales</taxon>
        <taxon>Haloferacaceae</taxon>
        <taxon>Halalkaliarchaeum</taxon>
    </lineage>
</organism>
<dbReference type="InterPro" id="IPR036086">
    <property type="entry name" value="ParB/Sulfiredoxin_sf"/>
</dbReference>
<evidence type="ECO:0000256" key="1">
    <source>
        <dbReference type="SAM" id="MobiDB-lite"/>
    </source>
</evidence>
<accession>A0A343TN58</accession>
<reference evidence="3" key="1">
    <citation type="submission" date="2017-11" db="EMBL/GenBank/DDBJ databases">
        <title>Phenotypic and genomic properties of facultatively anaerobic sulfur-reducing natronoarchaea from hypersaline soda lakes.</title>
        <authorList>
            <person name="Sorokin D.Y."/>
            <person name="Kublanov I.V."/>
            <person name="Roman P."/>
            <person name="Sinninghe Damste J.S."/>
            <person name="Golyshin P.N."/>
            <person name="Rojo D."/>
            <person name="Ciordia S."/>
            <person name="Mena M.D.C."/>
            <person name="Ferrer M."/>
            <person name="Messina E."/>
            <person name="Smedile F."/>
            <person name="La Spada G."/>
            <person name="La Cono V."/>
            <person name="Yakimov M.M."/>
        </authorList>
    </citation>
    <scope>NUCLEOTIDE SEQUENCE [LARGE SCALE GENOMIC DNA]</scope>
    <source>
        <strain evidence="3">AArc-Sl</strain>
    </source>
</reference>
<dbReference type="SUPFAM" id="SSF110849">
    <property type="entry name" value="ParB/Sulfiredoxin"/>
    <property type="match status" value="1"/>
</dbReference>
<evidence type="ECO:0008006" key="4">
    <source>
        <dbReference type="Google" id="ProtNLM"/>
    </source>
</evidence>
<dbReference type="KEGG" id="hdf:AArcSl_2919"/>
<sequence>MAGANGLYCTPYYRRFLIRWNSRGYATIADPFKIITINPNKITRVTGRGPNPGRFQWQDIGKIQDSDWDQNDERVENLPVVRALRQRFEHGEDWKEIDFIDHVLQEITRGNVIWRECASEQDVWAECSRIDDLYKNIRESGYRSQQKLVEEGKKSPDKYCDGDRFNCYDEVAVDIGREGEFLFVDGRHRLAIAKILDLDEIPVRVSARHEAWQQVRERTADTASNNLESRLNHPDLVDISP</sequence>
<proteinExistence type="predicted"/>
<dbReference type="GeneID" id="71812048"/>
<feature type="compositionally biased region" description="Basic and acidic residues" evidence="1">
    <location>
        <begin position="230"/>
        <end position="241"/>
    </location>
</feature>
<evidence type="ECO:0000313" key="3">
    <source>
        <dbReference type="Proteomes" id="UP000263012"/>
    </source>
</evidence>
<evidence type="ECO:0000313" key="2">
    <source>
        <dbReference type="EMBL" id="AUX10530.1"/>
    </source>
</evidence>
<name>A0A343TN58_9EURY</name>
<dbReference type="AlphaFoldDB" id="A0A343TN58"/>
<dbReference type="RefSeq" id="WP_133412174.1">
    <property type="nucleotide sequence ID" value="NZ_CP025066.1"/>
</dbReference>